<proteinExistence type="predicted"/>
<evidence type="ECO:0000313" key="2">
    <source>
        <dbReference type="Proteomes" id="UP000037566"/>
    </source>
</evidence>
<dbReference type="AlphaFoldDB" id="A0A0M0EC10"/>
<name>A0A0M0EC10_KOMEU</name>
<dbReference type="STRING" id="33995.KOEU_37170"/>
<protein>
    <submittedName>
        <fullName evidence="1">Uncharacterized protein</fullName>
    </submittedName>
</protein>
<dbReference type="EMBL" id="LHUQ01000065">
    <property type="protein sequence ID" value="KON62799.1"/>
    <property type="molecule type" value="Genomic_DNA"/>
</dbReference>
<evidence type="ECO:0000313" key="1">
    <source>
        <dbReference type="EMBL" id="KON62799.1"/>
    </source>
</evidence>
<dbReference type="RefSeq" id="WP_082267122.1">
    <property type="nucleotide sequence ID" value="NZ_LHUQ01000065.1"/>
</dbReference>
<dbReference type="Proteomes" id="UP000037566">
    <property type="component" value="Unassembled WGS sequence"/>
</dbReference>
<reference evidence="1" key="1">
    <citation type="submission" date="2015-08" db="EMBL/GenBank/DDBJ databases">
        <title>Draft genome sequence of Komagataeibacter europaeus CECT 8546 a cellulose producer strain from vinegar produced by the traditional method.</title>
        <authorList>
            <person name="Poehlein A."/>
            <person name="Valera M.J."/>
            <person name="Haack F.S."/>
            <person name="Mas A."/>
            <person name="Daniel R."/>
            <person name="Streit W.R."/>
            <person name="Mateo E."/>
        </authorList>
    </citation>
    <scope>NUCLEOTIDE SEQUENCE [LARGE SCALE GENOMIC DNA]</scope>
    <source>
        <strain evidence="1">CECT 8546</strain>
    </source>
</reference>
<dbReference type="PATRIC" id="fig|33995.3.peg.4114"/>
<sequence length="79" mass="8427">MQTVNHQRSNLLAVLARKSQSCAAAGGDGFVAADSLRFDVGLSTQAIRRYLDAATANGMVEHRQAATGQRHVYKPADGQ</sequence>
<organism evidence="1 2">
    <name type="scientific">Komagataeibacter europaeus</name>
    <name type="common">Gluconacetobacter europaeus</name>
    <dbReference type="NCBI Taxonomy" id="33995"/>
    <lineage>
        <taxon>Bacteria</taxon>
        <taxon>Pseudomonadati</taxon>
        <taxon>Pseudomonadota</taxon>
        <taxon>Alphaproteobacteria</taxon>
        <taxon>Acetobacterales</taxon>
        <taxon>Acetobacteraceae</taxon>
        <taxon>Komagataeibacter</taxon>
    </lineage>
</organism>
<gene>
    <name evidence="1" type="ORF">KOEU_37170</name>
</gene>
<keyword evidence="2" id="KW-1185">Reference proteome</keyword>
<accession>A0A0M0EC10</accession>
<comment type="caution">
    <text evidence="1">The sequence shown here is derived from an EMBL/GenBank/DDBJ whole genome shotgun (WGS) entry which is preliminary data.</text>
</comment>